<name>A0A6A6ASV9_9PLEO</name>
<accession>A0A6A6ASV9</accession>
<evidence type="ECO:0000313" key="1">
    <source>
        <dbReference type="EMBL" id="KAF2134740.1"/>
    </source>
</evidence>
<protein>
    <submittedName>
        <fullName evidence="1">Uncharacterized protein</fullName>
    </submittedName>
</protein>
<dbReference type="Proteomes" id="UP000799771">
    <property type="component" value="Unassembled WGS sequence"/>
</dbReference>
<evidence type="ECO:0000313" key="2">
    <source>
        <dbReference type="Proteomes" id="UP000799771"/>
    </source>
</evidence>
<gene>
    <name evidence="1" type="ORF">P153DRAFT_402534</name>
</gene>
<keyword evidence="2" id="KW-1185">Reference proteome</keyword>
<dbReference type="EMBL" id="ML977497">
    <property type="protein sequence ID" value="KAF2134740.1"/>
    <property type="molecule type" value="Genomic_DNA"/>
</dbReference>
<organism evidence="1 2">
    <name type="scientific">Dothidotthia symphoricarpi CBS 119687</name>
    <dbReference type="NCBI Taxonomy" id="1392245"/>
    <lineage>
        <taxon>Eukaryota</taxon>
        <taxon>Fungi</taxon>
        <taxon>Dikarya</taxon>
        <taxon>Ascomycota</taxon>
        <taxon>Pezizomycotina</taxon>
        <taxon>Dothideomycetes</taxon>
        <taxon>Pleosporomycetidae</taxon>
        <taxon>Pleosporales</taxon>
        <taxon>Dothidotthiaceae</taxon>
        <taxon>Dothidotthia</taxon>
    </lineage>
</organism>
<dbReference type="AlphaFoldDB" id="A0A6A6ASV9"/>
<reference evidence="1" key="1">
    <citation type="journal article" date="2020" name="Stud. Mycol.">
        <title>101 Dothideomycetes genomes: a test case for predicting lifestyles and emergence of pathogens.</title>
        <authorList>
            <person name="Haridas S."/>
            <person name="Albert R."/>
            <person name="Binder M."/>
            <person name="Bloem J."/>
            <person name="Labutti K."/>
            <person name="Salamov A."/>
            <person name="Andreopoulos B."/>
            <person name="Baker S."/>
            <person name="Barry K."/>
            <person name="Bills G."/>
            <person name="Bluhm B."/>
            <person name="Cannon C."/>
            <person name="Castanera R."/>
            <person name="Culley D."/>
            <person name="Daum C."/>
            <person name="Ezra D."/>
            <person name="Gonzalez J."/>
            <person name="Henrissat B."/>
            <person name="Kuo A."/>
            <person name="Liang C."/>
            <person name="Lipzen A."/>
            <person name="Lutzoni F."/>
            <person name="Magnuson J."/>
            <person name="Mondo S."/>
            <person name="Nolan M."/>
            <person name="Ohm R."/>
            <person name="Pangilinan J."/>
            <person name="Park H.-J."/>
            <person name="Ramirez L."/>
            <person name="Alfaro M."/>
            <person name="Sun H."/>
            <person name="Tritt A."/>
            <person name="Yoshinaga Y."/>
            <person name="Zwiers L.-H."/>
            <person name="Turgeon B."/>
            <person name="Goodwin S."/>
            <person name="Spatafora J."/>
            <person name="Crous P."/>
            <person name="Grigoriev I."/>
        </authorList>
    </citation>
    <scope>NUCLEOTIDE SEQUENCE</scope>
    <source>
        <strain evidence="1">CBS 119687</strain>
    </source>
</reference>
<dbReference type="OrthoDB" id="3668237at2759"/>
<dbReference type="RefSeq" id="XP_033529127.1">
    <property type="nucleotide sequence ID" value="XM_033671969.1"/>
</dbReference>
<sequence length="238" mass="28011">MGYFCLEEDQTLEDEMLVSDDMEKRNVGVRYPDYTLANQLQFVNRELHTVTKGLGLRYNLIIIRNHRELDKSVLRRFLKFIELSTIEHRNLTTIILKDRGAREREWVPNLESACKFCKRNPHIFIKLHQDKTRPDEVGLVLYVTFIKHVYWRDPSFYARITEDSMLQQELQTGNQTALAIVPALPQSLRMFPAEKSFDETAFRYACCEDLDEGWIIGTIGGGIDTWILLIREWYKNGF</sequence>
<proteinExistence type="predicted"/>
<dbReference type="GeneID" id="54412401"/>